<dbReference type="InterPro" id="IPR014284">
    <property type="entry name" value="RNA_pol_sigma-70_dom"/>
</dbReference>
<dbReference type="InterPro" id="IPR013324">
    <property type="entry name" value="RNA_pol_sigma_r3/r4-like"/>
</dbReference>
<proteinExistence type="predicted"/>
<sequence>MMLKDKMWKDYHEYSDIHMKNKLIEEYAYIIKIVASRMYNYYGGKVEFDDLMGFGALGLIDAIDKFDPYRGAKFETYAQLRIRGTIIDNLRKLDWVPRALRAKSKLIERTIYNLENKLHRDVTSEEISKELNIPVKEVEVILKEINSFNITSLDEIILNNGEQPLDISDDPQNIMEESEYIETLTDIILELPEKEKMVITLYYYEELNYKEIGKVIDLSESRISQIHSKAIKKLKNQLSKLI</sequence>
<accession>A0A942Z8K2</accession>
<feature type="domain" description="RNA polymerase sigma-70" evidence="5">
    <location>
        <begin position="208"/>
        <end position="234"/>
    </location>
</feature>
<dbReference type="InterPro" id="IPR007624">
    <property type="entry name" value="RNA_pol_sigma70_r3"/>
</dbReference>
<keyword evidence="3" id="KW-0238">DNA-binding</keyword>
<dbReference type="GO" id="GO:0003677">
    <property type="term" value="F:DNA binding"/>
    <property type="evidence" value="ECO:0007669"/>
    <property type="project" value="UniProtKB-KW"/>
</dbReference>
<evidence type="ECO:0000313" key="6">
    <source>
        <dbReference type="EMBL" id="MBS4539872.1"/>
    </source>
</evidence>
<evidence type="ECO:0000256" key="3">
    <source>
        <dbReference type="ARBA" id="ARBA00023125"/>
    </source>
</evidence>
<dbReference type="NCBIfam" id="TIGR02479">
    <property type="entry name" value="FliA_WhiG"/>
    <property type="match status" value="1"/>
</dbReference>
<dbReference type="AlphaFoldDB" id="A0A942Z8K2"/>
<evidence type="ECO:0000313" key="7">
    <source>
        <dbReference type="Proteomes" id="UP000724672"/>
    </source>
</evidence>
<protein>
    <submittedName>
        <fullName evidence="6">FliA/WhiG family RNA polymerase sigma factor</fullName>
    </submittedName>
</protein>
<gene>
    <name evidence="6" type="ORF">GOQ27_15460</name>
</gene>
<dbReference type="InterPro" id="IPR007630">
    <property type="entry name" value="RNA_pol_sigma70_r4"/>
</dbReference>
<organism evidence="6 7">
    <name type="scientific">Anaeromonas frigoriresistens</name>
    <dbReference type="NCBI Taxonomy" id="2683708"/>
    <lineage>
        <taxon>Bacteria</taxon>
        <taxon>Bacillati</taxon>
        <taxon>Bacillota</taxon>
        <taxon>Tissierellia</taxon>
        <taxon>Tissierellales</taxon>
        <taxon>Thermohalobacteraceae</taxon>
        <taxon>Anaeromonas</taxon>
    </lineage>
</organism>
<dbReference type="GO" id="GO:0003899">
    <property type="term" value="F:DNA-directed RNA polymerase activity"/>
    <property type="evidence" value="ECO:0007669"/>
    <property type="project" value="InterPro"/>
</dbReference>
<dbReference type="Pfam" id="PF04542">
    <property type="entry name" value="Sigma70_r2"/>
    <property type="match status" value="1"/>
</dbReference>
<reference evidence="6" key="1">
    <citation type="submission" date="2019-12" db="EMBL/GenBank/DDBJ databases">
        <title>Clostridiaceae gen. nov. sp. nov., isolated from sediment in Xinjiang, China.</title>
        <authorList>
            <person name="Zhang R."/>
        </authorList>
    </citation>
    <scope>NUCLEOTIDE SEQUENCE</scope>
    <source>
        <strain evidence="6">D2Q-11</strain>
    </source>
</reference>
<dbReference type="Gene3D" id="1.20.140.160">
    <property type="match status" value="1"/>
</dbReference>
<evidence type="ECO:0000256" key="1">
    <source>
        <dbReference type="ARBA" id="ARBA00023015"/>
    </source>
</evidence>
<name>A0A942Z8K2_9FIRM</name>
<dbReference type="InterPro" id="IPR012845">
    <property type="entry name" value="RNA_pol_sigma_FliA_WhiG"/>
</dbReference>
<evidence type="ECO:0000256" key="2">
    <source>
        <dbReference type="ARBA" id="ARBA00023082"/>
    </source>
</evidence>
<comment type="caution">
    <text evidence="6">The sequence shown here is derived from an EMBL/GenBank/DDBJ whole genome shotgun (WGS) entry which is preliminary data.</text>
</comment>
<dbReference type="InterPro" id="IPR007627">
    <property type="entry name" value="RNA_pol_sigma70_r2"/>
</dbReference>
<dbReference type="Proteomes" id="UP000724672">
    <property type="component" value="Unassembled WGS sequence"/>
</dbReference>
<dbReference type="PRINTS" id="PR00046">
    <property type="entry name" value="SIGMA70FCT"/>
</dbReference>
<dbReference type="CDD" id="cd06171">
    <property type="entry name" value="Sigma70_r4"/>
    <property type="match status" value="1"/>
</dbReference>
<dbReference type="PIRSF" id="PIRSF000770">
    <property type="entry name" value="RNA_pol_sigma-SigE/K"/>
    <property type="match status" value="1"/>
</dbReference>
<dbReference type="PROSITE" id="PS00716">
    <property type="entry name" value="SIGMA70_2"/>
    <property type="match status" value="1"/>
</dbReference>
<dbReference type="InterPro" id="IPR013325">
    <property type="entry name" value="RNA_pol_sigma_r2"/>
</dbReference>
<keyword evidence="4" id="KW-0804">Transcription</keyword>
<dbReference type="InterPro" id="IPR000943">
    <property type="entry name" value="RNA_pol_sigma70"/>
</dbReference>
<dbReference type="GO" id="GO:0016987">
    <property type="term" value="F:sigma factor activity"/>
    <property type="evidence" value="ECO:0007669"/>
    <property type="project" value="UniProtKB-KW"/>
</dbReference>
<dbReference type="NCBIfam" id="NF005413">
    <property type="entry name" value="PRK06986.1"/>
    <property type="match status" value="1"/>
</dbReference>
<dbReference type="EMBL" id="WSFT01000053">
    <property type="protein sequence ID" value="MBS4539872.1"/>
    <property type="molecule type" value="Genomic_DNA"/>
</dbReference>
<keyword evidence="2" id="KW-0731">Sigma factor</keyword>
<dbReference type="SUPFAM" id="SSF88946">
    <property type="entry name" value="Sigma2 domain of RNA polymerase sigma factors"/>
    <property type="match status" value="1"/>
</dbReference>
<keyword evidence="1" id="KW-0805">Transcription regulation</keyword>
<dbReference type="Gene3D" id="1.10.1740.10">
    <property type="match status" value="1"/>
</dbReference>
<evidence type="ECO:0000259" key="5">
    <source>
        <dbReference type="PROSITE" id="PS00716"/>
    </source>
</evidence>
<dbReference type="SUPFAM" id="SSF88659">
    <property type="entry name" value="Sigma3 and sigma4 domains of RNA polymerase sigma factors"/>
    <property type="match status" value="2"/>
</dbReference>
<dbReference type="PANTHER" id="PTHR30385">
    <property type="entry name" value="SIGMA FACTOR F FLAGELLAR"/>
    <property type="match status" value="1"/>
</dbReference>
<dbReference type="NCBIfam" id="TIGR02937">
    <property type="entry name" value="sigma70-ECF"/>
    <property type="match status" value="1"/>
</dbReference>
<keyword evidence="7" id="KW-1185">Reference proteome</keyword>
<dbReference type="Pfam" id="PF04545">
    <property type="entry name" value="Sigma70_r4"/>
    <property type="match status" value="1"/>
</dbReference>
<evidence type="ECO:0000256" key="4">
    <source>
        <dbReference type="ARBA" id="ARBA00023163"/>
    </source>
</evidence>
<dbReference type="GO" id="GO:0006352">
    <property type="term" value="P:DNA-templated transcription initiation"/>
    <property type="evidence" value="ECO:0007669"/>
    <property type="project" value="InterPro"/>
</dbReference>
<dbReference type="Pfam" id="PF04539">
    <property type="entry name" value="Sigma70_r3"/>
    <property type="match status" value="1"/>
</dbReference>
<dbReference type="PANTHER" id="PTHR30385:SF7">
    <property type="entry name" value="RNA POLYMERASE SIGMA FACTOR FLIA"/>
    <property type="match status" value="1"/>
</dbReference>